<dbReference type="InterPro" id="IPR010985">
    <property type="entry name" value="Ribbon_hlx_hlx"/>
</dbReference>
<dbReference type="EMBL" id="CP079105">
    <property type="protein sequence ID" value="QXQ14564.1"/>
    <property type="molecule type" value="Genomic_DNA"/>
</dbReference>
<dbReference type="Proteomes" id="UP000887023">
    <property type="component" value="Chromosome"/>
</dbReference>
<dbReference type="CDD" id="cd22231">
    <property type="entry name" value="RHH_NikR_HicB-like"/>
    <property type="match status" value="1"/>
</dbReference>
<gene>
    <name evidence="1" type="ORF">KV203_03915</name>
</gene>
<organism evidence="1 2">
    <name type="scientific">Skermania pinensis</name>
    <dbReference type="NCBI Taxonomy" id="39122"/>
    <lineage>
        <taxon>Bacteria</taxon>
        <taxon>Bacillati</taxon>
        <taxon>Actinomycetota</taxon>
        <taxon>Actinomycetes</taxon>
        <taxon>Mycobacteriales</taxon>
        <taxon>Gordoniaceae</taxon>
        <taxon>Skermania</taxon>
    </lineage>
</organism>
<reference evidence="1" key="1">
    <citation type="submission" date="2021-07" db="EMBL/GenBank/DDBJ databases">
        <title>Candidatus Kaistella beijingensis sp. nov. isolated from a municipal wastewater treatment plant is involved in sludge foaming.</title>
        <authorList>
            <person name="Song Y."/>
            <person name="Liu S.-J."/>
        </authorList>
    </citation>
    <scope>NUCLEOTIDE SEQUENCE</scope>
    <source>
        <strain evidence="1">DSM 43998</strain>
    </source>
</reference>
<accession>A0ABX8S9N1</accession>
<name>A0ABX8S9N1_9ACTN</name>
<dbReference type="SUPFAM" id="SSF47598">
    <property type="entry name" value="Ribbon-helix-helix"/>
    <property type="match status" value="1"/>
</dbReference>
<evidence type="ECO:0000313" key="1">
    <source>
        <dbReference type="EMBL" id="QXQ14564.1"/>
    </source>
</evidence>
<protein>
    <submittedName>
        <fullName evidence="1">Ribbon-helix-helix domain-containing protein</fullName>
    </submittedName>
</protein>
<evidence type="ECO:0000313" key="2">
    <source>
        <dbReference type="Proteomes" id="UP000887023"/>
    </source>
</evidence>
<keyword evidence="2" id="KW-1185">Reference proteome</keyword>
<sequence>MAWTMRLPEDEESQLDAQAVAEGRSKSEVARDAVREYVQRHRKWSEPLLTDDETVDLGGPITRHEIRKVMDGVAR</sequence>
<dbReference type="RefSeq" id="WP_083529914.1">
    <property type="nucleotide sequence ID" value="NZ_CBCRUZ010000004.1"/>
</dbReference>
<proteinExistence type="predicted"/>